<feature type="repeat" description="WD" evidence="5">
    <location>
        <begin position="221"/>
        <end position="255"/>
    </location>
</feature>
<evidence type="ECO:0000256" key="1">
    <source>
        <dbReference type="ARBA" id="ARBA00022574"/>
    </source>
</evidence>
<dbReference type="SUPFAM" id="SSF50978">
    <property type="entry name" value="WD40 repeat-like"/>
    <property type="match status" value="1"/>
</dbReference>
<dbReference type="PROSITE" id="PS00678">
    <property type="entry name" value="WD_REPEATS_1"/>
    <property type="match status" value="3"/>
</dbReference>
<feature type="repeat" description="WD" evidence="5">
    <location>
        <begin position="318"/>
        <end position="347"/>
    </location>
</feature>
<dbReference type="PROSITE" id="PS50294">
    <property type="entry name" value="WD_REPEATS_REGION"/>
    <property type="match status" value="5"/>
</dbReference>
<evidence type="ECO:0000313" key="8">
    <source>
        <dbReference type="Proteomes" id="UP000654370"/>
    </source>
</evidence>
<evidence type="ECO:0000313" key="7">
    <source>
        <dbReference type="EMBL" id="KAG2173132.1"/>
    </source>
</evidence>
<dbReference type="InterPro" id="IPR019775">
    <property type="entry name" value="WD40_repeat_CS"/>
</dbReference>
<feature type="repeat" description="WD" evidence="5">
    <location>
        <begin position="65"/>
        <end position="93"/>
    </location>
</feature>
<evidence type="ECO:0000256" key="2">
    <source>
        <dbReference type="ARBA" id="ARBA00022664"/>
    </source>
</evidence>
<dbReference type="CDD" id="cd00200">
    <property type="entry name" value="WD40"/>
    <property type="match status" value="1"/>
</dbReference>
<dbReference type="InterPro" id="IPR036322">
    <property type="entry name" value="WD40_repeat_dom_sf"/>
</dbReference>
<dbReference type="GO" id="GO:0006397">
    <property type="term" value="P:mRNA processing"/>
    <property type="evidence" value="ECO:0007669"/>
    <property type="project" value="UniProtKB-KW"/>
</dbReference>
<evidence type="ECO:0000256" key="4">
    <source>
        <dbReference type="ARBA" id="ARBA00023187"/>
    </source>
</evidence>
<feature type="repeat" description="WD" evidence="5">
    <location>
        <begin position="172"/>
        <end position="214"/>
    </location>
</feature>
<dbReference type="InterPro" id="IPR020472">
    <property type="entry name" value="WD40_PAC1"/>
</dbReference>
<dbReference type="PRINTS" id="PR00320">
    <property type="entry name" value="GPROTEINBRPT"/>
</dbReference>
<feature type="repeat" description="WD" evidence="5">
    <location>
        <begin position="256"/>
        <end position="290"/>
    </location>
</feature>
<keyword evidence="3" id="KW-0677">Repeat</keyword>
<dbReference type="Proteomes" id="UP000654370">
    <property type="component" value="Unassembled WGS sequence"/>
</dbReference>
<dbReference type="AlphaFoldDB" id="A0A8H7PFR6"/>
<dbReference type="EMBL" id="JAEPQZ010000015">
    <property type="protein sequence ID" value="KAG2173132.1"/>
    <property type="molecule type" value="Genomic_DNA"/>
</dbReference>
<dbReference type="GO" id="GO:0003723">
    <property type="term" value="F:RNA binding"/>
    <property type="evidence" value="ECO:0007669"/>
    <property type="project" value="TreeGrafter"/>
</dbReference>
<dbReference type="OrthoDB" id="1068471at2759"/>
<dbReference type="PROSITE" id="PS50082">
    <property type="entry name" value="WD_REPEATS_2"/>
    <property type="match status" value="7"/>
</dbReference>
<feature type="repeat" description="WD" evidence="5">
    <location>
        <begin position="348"/>
        <end position="385"/>
    </location>
</feature>
<dbReference type="GO" id="GO:0071013">
    <property type="term" value="C:catalytic step 2 spliceosome"/>
    <property type="evidence" value="ECO:0007669"/>
    <property type="project" value="TreeGrafter"/>
</dbReference>
<dbReference type="InterPro" id="IPR052234">
    <property type="entry name" value="U5_snRNP_Component"/>
</dbReference>
<keyword evidence="2" id="KW-0507">mRNA processing</keyword>
<name>A0A8H7PFR6_MORIS</name>
<dbReference type="InterPro" id="IPR015943">
    <property type="entry name" value="WD40/YVTN_repeat-like_dom_sf"/>
</dbReference>
<keyword evidence="4" id="KW-0508">mRNA splicing</keyword>
<dbReference type="PANTHER" id="PTHR44006:SF1">
    <property type="entry name" value="U5 SMALL NUCLEAR RIBONUCLEOPROTEIN 40 KDA PROTEIN"/>
    <property type="match status" value="1"/>
</dbReference>
<proteinExistence type="predicted"/>
<gene>
    <name evidence="7" type="ORF">INT43_004505</name>
</gene>
<dbReference type="SMART" id="SM00320">
    <property type="entry name" value="WD40"/>
    <property type="match status" value="7"/>
</dbReference>
<feature type="region of interest" description="Disordered" evidence="6">
    <location>
        <begin position="1"/>
        <end position="38"/>
    </location>
</feature>
<sequence length="385" mass="42407">MSADKRKDPPSPPTQNGVVIKRQKQENKEESSSAVALSSSSATGKNLVVGTIKRTSGLQAPVMLLNGHQGDVYTCEFDPSGQHIASGSFDRQICKYAWVGRDDTYHYLNTNRHEPVLWNTYGDCVNYGMMKGHTNAILELHWAKDAKQIYTCSADQTLGIWDVETGERVRKWKGHSLVVNSCGVSRNTPELVVSGSDDGCIKLWDAREKNAVETFQDDFQVTAACFSDAGDMVFTGGIDNVIKAWDLRKKAVAYTLSGHADTITGIKLSPDGSYLLSNSMDNTTRMWDVKPFAPADRGVKTFEGAPHGYEKNLIRPCWSPDGNQIASGSSDRSVVIWEVSSRKILYKLPGHKGCVNDVDWHPKEPIIVSGSTDKSLYLGEVKPTQ</sequence>
<evidence type="ECO:0000256" key="3">
    <source>
        <dbReference type="ARBA" id="ARBA00022737"/>
    </source>
</evidence>
<evidence type="ECO:0000256" key="6">
    <source>
        <dbReference type="SAM" id="MobiDB-lite"/>
    </source>
</evidence>
<organism evidence="7 8">
    <name type="scientific">Mortierella isabellina</name>
    <name type="common">Filamentous fungus</name>
    <name type="synonym">Umbelopsis isabellina</name>
    <dbReference type="NCBI Taxonomy" id="91625"/>
    <lineage>
        <taxon>Eukaryota</taxon>
        <taxon>Fungi</taxon>
        <taxon>Fungi incertae sedis</taxon>
        <taxon>Mucoromycota</taxon>
        <taxon>Mucoromycotina</taxon>
        <taxon>Umbelopsidomycetes</taxon>
        <taxon>Umbelopsidales</taxon>
        <taxon>Umbelopsidaceae</taxon>
        <taxon>Umbelopsis</taxon>
    </lineage>
</organism>
<dbReference type="InterPro" id="IPR001680">
    <property type="entry name" value="WD40_rpt"/>
</dbReference>
<keyword evidence="1 5" id="KW-0853">WD repeat</keyword>
<feature type="repeat" description="WD" evidence="5">
    <location>
        <begin position="130"/>
        <end position="171"/>
    </location>
</feature>
<dbReference type="Pfam" id="PF00400">
    <property type="entry name" value="WD40"/>
    <property type="match status" value="7"/>
</dbReference>
<protein>
    <submittedName>
        <fullName evidence="7">Uncharacterized protein</fullName>
    </submittedName>
</protein>
<accession>A0A8H7PFR6</accession>
<evidence type="ECO:0000256" key="5">
    <source>
        <dbReference type="PROSITE-ProRule" id="PRU00221"/>
    </source>
</evidence>
<reference evidence="7" key="1">
    <citation type="submission" date="2020-12" db="EMBL/GenBank/DDBJ databases">
        <title>Metabolic potential, ecology and presence of endohyphal bacteria is reflected in genomic diversity of Mucoromycotina.</title>
        <authorList>
            <person name="Muszewska A."/>
            <person name="Okrasinska A."/>
            <person name="Steczkiewicz K."/>
            <person name="Drgas O."/>
            <person name="Orlowska M."/>
            <person name="Perlinska-Lenart U."/>
            <person name="Aleksandrzak-Piekarczyk T."/>
            <person name="Szatraj K."/>
            <person name="Zielenkiewicz U."/>
            <person name="Pilsyk S."/>
            <person name="Malc E."/>
            <person name="Mieczkowski P."/>
            <person name="Kruszewska J.S."/>
            <person name="Biernat P."/>
            <person name="Pawlowska J."/>
        </authorList>
    </citation>
    <scope>NUCLEOTIDE SEQUENCE</scope>
    <source>
        <strain evidence="7">WA0000067209</strain>
    </source>
</reference>
<dbReference type="Gene3D" id="2.130.10.10">
    <property type="entry name" value="YVTN repeat-like/Quinoprotein amine dehydrogenase"/>
    <property type="match status" value="1"/>
</dbReference>
<dbReference type="GO" id="GO:0008380">
    <property type="term" value="P:RNA splicing"/>
    <property type="evidence" value="ECO:0007669"/>
    <property type="project" value="UniProtKB-KW"/>
</dbReference>
<dbReference type="PANTHER" id="PTHR44006">
    <property type="entry name" value="U5 SMALL NUCLEAR RIBONUCLEOPROTEIN 40 KDA PROTEIN"/>
    <property type="match status" value="1"/>
</dbReference>
<comment type="caution">
    <text evidence="7">The sequence shown here is derived from an EMBL/GenBank/DDBJ whole genome shotgun (WGS) entry which is preliminary data.</text>
</comment>
<keyword evidence="8" id="KW-1185">Reference proteome</keyword>